<sequence length="534" mass="60069">MRFNKLSLPSIRNSIIGHSRTSYSSLESDFSWTSHDPVELPTPPHPAAISSQFHHLGPHSRDSGLTDDNVGAVHESKSGSSATGGSPRDLVLSWLAQDVGHRLGNTTSIHPVEQGEIGGTISSWGGGLVASPVSPPQVNLVQSVASLRVEVADHDVYDNSAQHLEVPRSGLPSLDLMQARAAFFTAAIQHAFPTFQIKIRAAFAEQRRSKSRRRLDNNTRRHSGYPTLARKRSAPANFTLGSNPFVQTVDEVECRLDSPTKVSDRWLEIILNRLYSYFYTMYELSNDHPERVALLELLQRAIRYSIRNGIHTDNDADEDEDCVIKPGGVVTGHRLSQRRKESRSSTWVARVLTQRGGPEAFIAVDFALREIFGFDAPFELRGRIVEQARGAIEACLEREDRLLPSEHHPMYQLQTLLHSQSPPTSIGNLEDTAKPFKNRNYKPARRYRNLKQVLTSEKSTEYPLDFPTWWSTEAPPSVLPRPKYCDITGYEAPYTDPKTNLRYCNAQVYQYIQQLPPGTEQQYLELRNAHVVLK</sequence>
<evidence type="ECO:0000256" key="4">
    <source>
        <dbReference type="ARBA" id="ARBA00023242"/>
    </source>
</evidence>
<evidence type="ECO:0000256" key="3">
    <source>
        <dbReference type="ARBA" id="ARBA00023163"/>
    </source>
</evidence>
<dbReference type="InterPro" id="IPR013272">
    <property type="entry name" value="Vps72/YL1_C"/>
</dbReference>
<dbReference type="Pfam" id="PF08265">
    <property type="entry name" value="YL1_C"/>
    <property type="match status" value="1"/>
</dbReference>
<evidence type="ECO:0000313" key="8">
    <source>
        <dbReference type="Proteomes" id="UP001150925"/>
    </source>
</evidence>
<evidence type="ECO:0000259" key="6">
    <source>
        <dbReference type="SMART" id="SM00993"/>
    </source>
</evidence>
<evidence type="ECO:0000256" key="2">
    <source>
        <dbReference type="ARBA" id="ARBA00023015"/>
    </source>
</evidence>
<reference evidence="7" key="1">
    <citation type="submission" date="2022-07" db="EMBL/GenBank/DDBJ databases">
        <title>Phylogenomic reconstructions and comparative analyses of Kickxellomycotina fungi.</title>
        <authorList>
            <person name="Reynolds N.K."/>
            <person name="Stajich J.E."/>
            <person name="Barry K."/>
            <person name="Grigoriev I.V."/>
            <person name="Crous P."/>
            <person name="Smith M.E."/>
        </authorList>
    </citation>
    <scope>NUCLEOTIDE SEQUENCE</scope>
    <source>
        <strain evidence="7">RSA 1196</strain>
    </source>
</reference>
<dbReference type="GO" id="GO:0031011">
    <property type="term" value="C:Ino80 complex"/>
    <property type="evidence" value="ECO:0007669"/>
    <property type="project" value="InterPro"/>
</dbReference>
<dbReference type="GO" id="GO:0006338">
    <property type="term" value="P:chromatin remodeling"/>
    <property type="evidence" value="ECO:0007669"/>
    <property type="project" value="InterPro"/>
</dbReference>
<name>A0A9W8E5L4_9FUNG</name>
<keyword evidence="4" id="KW-0539">Nucleus</keyword>
<dbReference type="PANTHER" id="PTHR31200">
    <property type="entry name" value="INO80 COMPLEX SUBUNIT C"/>
    <property type="match status" value="1"/>
</dbReference>
<dbReference type="Proteomes" id="UP001150925">
    <property type="component" value="Unassembled WGS sequence"/>
</dbReference>
<proteinExistence type="predicted"/>
<evidence type="ECO:0000256" key="5">
    <source>
        <dbReference type="SAM" id="MobiDB-lite"/>
    </source>
</evidence>
<dbReference type="PANTHER" id="PTHR31200:SF1">
    <property type="entry name" value="INO80 COMPLEX SUBUNIT C"/>
    <property type="match status" value="1"/>
</dbReference>
<evidence type="ECO:0000256" key="1">
    <source>
        <dbReference type="ARBA" id="ARBA00004123"/>
    </source>
</evidence>
<keyword evidence="8" id="KW-1185">Reference proteome</keyword>
<gene>
    <name evidence="7" type="primary">AHA1_1</name>
    <name evidence="7" type="ORF">IWQ62_004228</name>
</gene>
<feature type="region of interest" description="Disordered" evidence="5">
    <location>
        <begin position="208"/>
        <end position="228"/>
    </location>
</feature>
<dbReference type="SMART" id="SM00993">
    <property type="entry name" value="YL1_C"/>
    <property type="match status" value="1"/>
</dbReference>
<protein>
    <submittedName>
        <fullName evidence="7">Co-chaperone</fullName>
    </submittedName>
</protein>
<dbReference type="OrthoDB" id="49520at2759"/>
<dbReference type="EMBL" id="JANBPY010001337">
    <property type="protein sequence ID" value="KAJ1960457.1"/>
    <property type="molecule type" value="Genomic_DNA"/>
</dbReference>
<feature type="region of interest" description="Disordered" evidence="5">
    <location>
        <begin position="32"/>
        <end position="86"/>
    </location>
</feature>
<dbReference type="InterPro" id="IPR029525">
    <property type="entry name" value="INO80C/Ies6"/>
</dbReference>
<organism evidence="7 8">
    <name type="scientific">Dispira parvispora</name>
    <dbReference type="NCBI Taxonomy" id="1520584"/>
    <lineage>
        <taxon>Eukaryota</taxon>
        <taxon>Fungi</taxon>
        <taxon>Fungi incertae sedis</taxon>
        <taxon>Zoopagomycota</taxon>
        <taxon>Kickxellomycotina</taxon>
        <taxon>Dimargaritomycetes</taxon>
        <taxon>Dimargaritales</taxon>
        <taxon>Dimargaritaceae</taxon>
        <taxon>Dispira</taxon>
    </lineage>
</organism>
<accession>A0A9W8E5L4</accession>
<keyword evidence="2" id="KW-0805">Transcription regulation</keyword>
<keyword evidence="3" id="KW-0804">Transcription</keyword>
<comment type="caution">
    <text evidence="7">The sequence shown here is derived from an EMBL/GenBank/DDBJ whole genome shotgun (WGS) entry which is preliminary data.</text>
</comment>
<evidence type="ECO:0000313" key="7">
    <source>
        <dbReference type="EMBL" id="KAJ1960457.1"/>
    </source>
</evidence>
<dbReference type="AlphaFoldDB" id="A0A9W8E5L4"/>
<feature type="domain" description="Vps72/YL1 C-terminal" evidence="6">
    <location>
        <begin position="483"/>
        <end position="512"/>
    </location>
</feature>
<comment type="subcellular location">
    <subcellularLocation>
        <location evidence="1">Nucleus</location>
    </subcellularLocation>
</comment>